<dbReference type="EMBL" id="FWZX01000001">
    <property type="protein sequence ID" value="SME93695.1"/>
    <property type="molecule type" value="Genomic_DNA"/>
</dbReference>
<evidence type="ECO:0000256" key="1">
    <source>
        <dbReference type="ARBA" id="ARBA00023015"/>
    </source>
</evidence>
<dbReference type="PANTHER" id="PTHR44846">
    <property type="entry name" value="MANNOSYL-D-GLYCERATE TRANSPORT/METABOLISM SYSTEM REPRESSOR MNGR-RELATED"/>
    <property type="match status" value="1"/>
</dbReference>
<dbReference type="InterPro" id="IPR000524">
    <property type="entry name" value="Tscrpt_reg_HTH_GntR"/>
</dbReference>
<dbReference type="Gene3D" id="3.40.1410.10">
    <property type="entry name" value="Chorismate lyase-like"/>
    <property type="match status" value="1"/>
</dbReference>
<dbReference type="GO" id="GO:0045892">
    <property type="term" value="P:negative regulation of DNA-templated transcription"/>
    <property type="evidence" value="ECO:0007669"/>
    <property type="project" value="TreeGrafter"/>
</dbReference>
<reference evidence="5 6" key="1">
    <citation type="submission" date="2017-04" db="EMBL/GenBank/DDBJ databases">
        <authorList>
            <person name="Afonso C.L."/>
            <person name="Miller P.J."/>
            <person name="Scott M.A."/>
            <person name="Spackman E."/>
            <person name="Goraichik I."/>
            <person name="Dimitrov K.M."/>
            <person name="Suarez D.L."/>
            <person name="Swayne D.E."/>
        </authorList>
    </citation>
    <scope>NUCLEOTIDE SEQUENCE [LARGE SCALE GENOMIC DNA]</scope>
    <source>
        <strain evidence="5 6">USBA 355</strain>
    </source>
</reference>
<dbReference type="InterPro" id="IPR050679">
    <property type="entry name" value="Bact_HTH_transcr_reg"/>
</dbReference>
<dbReference type="Pfam" id="PF07702">
    <property type="entry name" value="UTRA"/>
    <property type="match status" value="1"/>
</dbReference>
<dbReference type="GO" id="GO:0003700">
    <property type="term" value="F:DNA-binding transcription factor activity"/>
    <property type="evidence" value="ECO:0007669"/>
    <property type="project" value="InterPro"/>
</dbReference>
<feature type="domain" description="HTH gntR-type" evidence="4">
    <location>
        <begin position="13"/>
        <end position="81"/>
    </location>
</feature>
<dbReference type="PROSITE" id="PS50949">
    <property type="entry name" value="HTH_GNTR"/>
    <property type="match status" value="1"/>
</dbReference>
<evidence type="ECO:0000259" key="4">
    <source>
        <dbReference type="PROSITE" id="PS50949"/>
    </source>
</evidence>
<dbReference type="Proteomes" id="UP000192917">
    <property type="component" value="Unassembled WGS sequence"/>
</dbReference>
<dbReference type="InterPro" id="IPR036390">
    <property type="entry name" value="WH_DNA-bd_sf"/>
</dbReference>
<name>A0A1Y6B863_9PROT</name>
<dbReference type="PANTHER" id="PTHR44846:SF1">
    <property type="entry name" value="MANNOSYL-D-GLYCERATE TRANSPORT_METABOLISM SYSTEM REPRESSOR MNGR-RELATED"/>
    <property type="match status" value="1"/>
</dbReference>
<keyword evidence="1" id="KW-0805">Transcription regulation</keyword>
<evidence type="ECO:0000256" key="2">
    <source>
        <dbReference type="ARBA" id="ARBA00023125"/>
    </source>
</evidence>
<dbReference type="GO" id="GO:0003677">
    <property type="term" value="F:DNA binding"/>
    <property type="evidence" value="ECO:0007669"/>
    <property type="project" value="UniProtKB-KW"/>
</dbReference>
<dbReference type="InterPro" id="IPR036388">
    <property type="entry name" value="WH-like_DNA-bd_sf"/>
</dbReference>
<evidence type="ECO:0000313" key="6">
    <source>
        <dbReference type="Proteomes" id="UP000192917"/>
    </source>
</evidence>
<keyword evidence="6" id="KW-1185">Reference proteome</keyword>
<accession>A0A1Y6B863</accession>
<dbReference type="InterPro" id="IPR011663">
    <property type="entry name" value="UTRA"/>
</dbReference>
<keyword evidence="3" id="KW-0804">Transcription</keyword>
<dbReference type="AlphaFoldDB" id="A0A1Y6B863"/>
<dbReference type="SMART" id="SM00345">
    <property type="entry name" value="HTH_GNTR"/>
    <property type="match status" value="1"/>
</dbReference>
<dbReference type="Gene3D" id="1.10.10.10">
    <property type="entry name" value="Winged helix-like DNA-binding domain superfamily/Winged helix DNA-binding domain"/>
    <property type="match status" value="1"/>
</dbReference>
<organism evidence="5 6">
    <name type="scientific">Tistlia consotensis USBA 355</name>
    <dbReference type="NCBI Taxonomy" id="560819"/>
    <lineage>
        <taxon>Bacteria</taxon>
        <taxon>Pseudomonadati</taxon>
        <taxon>Pseudomonadota</taxon>
        <taxon>Alphaproteobacteria</taxon>
        <taxon>Rhodospirillales</taxon>
        <taxon>Rhodovibrionaceae</taxon>
        <taxon>Tistlia</taxon>
    </lineage>
</organism>
<evidence type="ECO:0000256" key="3">
    <source>
        <dbReference type="ARBA" id="ARBA00023163"/>
    </source>
</evidence>
<dbReference type="InterPro" id="IPR028978">
    <property type="entry name" value="Chorismate_lyase_/UTRA_dom_sf"/>
</dbReference>
<sequence>MHASLSVASDPRLPIYRQLSDLLRSRIEQGHWAPGSRIPPESELAEQTGAALGTVRRAIEVLVDDGLLTRQQGRGTFVRKADFSNSLFRFFRMTGEDGALLMPQGRILARRLAPLPAAVAERLSLRPGAEGLCLDRLRLVGDKPALLECIWLEAGRFAALAELPLEDFGDLLYPLYERACGAVVARATELLTVGSAGAVTAERLGIAPGAAVVVVDRLAYGYDGRPMEWRRSWGAADKFAYSIEIR</sequence>
<dbReference type="RefSeq" id="WP_235017018.1">
    <property type="nucleotide sequence ID" value="NZ_FWZX01000001.1"/>
</dbReference>
<protein>
    <submittedName>
        <fullName evidence="5">Transcriptional regulator, GntR family</fullName>
    </submittedName>
</protein>
<dbReference type="Pfam" id="PF00392">
    <property type="entry name" value="GntR"/>
    <property type="match status" value="1"/>
</dbReference>
<dbReference type="STRING" id="560819.SAMN05428998_101599"/>
<evidence type="ECO:0000313" key="5">
    <source>
        <dbReference type="EMBL" id="SME93695.1"/>
    </source>
</evidence>
<dbReference type="SMART" id="SM00866">
    <property type="entry name" value="UTRA"/>
    <property type="match status" value="1"/>
</dbReference>
<dbReference type="SUPFAM" id="SSF64288">
    <property type="entry name" value="Chorismate lyase-like"/>
    <property type="match status" value="1"/>
</dbReference>
<proteinExistence type="predicted"/>
<dbReference type="CDD" id="cd07377">
    <property type="entry name" value="WHTH_GntR"/>
    <property type="match status" value="1"/>
</dbReference>
<keyword evidence="2" id="KW-0238">DNA-binding</keyword>
<dbReference type="SUPFAM" id="SSF46785">
    <property type="entry name" value="Winged helix' DNA-binding domain"/>
    <property type="match status" value="1"/>
</dbReference>
<gene>
    <name evidence="5" type="ORF">SAMN05428998_101599</name>
</gene>